<keyword evidence="3" id="KW-0378">Hydrolase</keyword>
<feature type="non-terminal residue" evidence="3">
    <location>
        <position position="1"/>
    </location>
</feature>
<dbReference type="AlphaFoldDB" id="A0AAN8ZY19"/>
<dbReference type="GO" id="GO:0005737">
    <property type="term" value="C:cytoplasm"/>
    <property type="evidence" value="ECO:0007669"/>
    <property type="project" value="TreeGrafter"/>
</dbReference>
<feature type="compositionally biased region" description="Basic and acidic residues" evidence="1">
    <location>
        <begin position="121"/>
        <end position="130"/>
    </location>
</feature>
<name>A0AAN8ZY19_HALRR</name>
<dbReference type="GO" id="GO:0007186">
    <property type="term" value="P:G protein-coupled receptor signaling pathway"/>
    <property type="evidence" value="ECO:0007669"/>
    <property type="project" value="TreeGrafter"/>
</dbReference>
<reference evidence="3 4" key="1">
    <citation type="submission" date="2023-11" db="EMBL/GenBank/DDBJ databases">
        <title>Halocaridina rubra genome assembly.</title>
        <authorList>
            <person name="Smith C."/>
        </authorList>
    </citation>
    <scope>NUCLEOTIDE SEQUENCE [LARGE SCALE GENOMIC DNA]</scope>
    <source>
        <strain evidence="3">EP-1</strain>
        <tissue evidence="3">Whole</tissue>
    </source>
</reference>
<dbReference type="GO" id="GO:0051209">
    <property type="term" value="P:release of sequestered calcium ion into cytosol"/>
    <property type="evidence" value="ECO:0007669"/>
    <property type="project" value="TreeGrafter"/>
</dbReference>
<proteinExistence type="predicted"/>
<evidence type="ECO:0000256" key="1">
    <source>
        <dbReference type="SAM" id="MobiDB-lite"/>
    </source>
</evidence>
<dbReference type="SMART" id="SM00148">
    <property type="entry name" value="PLCXc"/>
    <property type="match status" value="1"/>
</dbReference>
<organism evidence="3 4">
    <name type="scientific">Halocaridina rubra</name>
    <name type="common">Hawaiian red shrimp</name>
    <dbReference type="NCBI Taxonomy" id="373956"/>
    <lineage>
        <taxon>Eukaryota</taxon>
        <taxon>Metazoa</taxon>
        <taxon>Ecdysozoa</taxon>
        <taxon>Arthropoda</taxon>
        <taxon>Crustacea</taxon>
        <taxon>Multicrustacea</taxon>
        <taxon>Malacostraca</taxon>
        <taxon>Eumalacostraca</taxon>
        <taxon>Eucarida</taxon>
        <taxon>Decapoda</taxon>
        <taxon>Pleocyemata</taxon>
        <taxon>Caridea</taxon>
        <taxon>Atyoidea</taxon>
        <taxon>Atyidae</taxon>
        <taxon>Halocaridina</taxon>
    </lineage>
</organism>
<feature type="domain" description="Phosphatidylinositol-specific phospholipase C X" evidence="2">
    <location>
        <begin position="1"/>
        <end position="77"/>
    </location>
</feature>
<gene>
    <name evidence="3" type="primary">PLCB4_2</name>
    <name evidence="3" type="ORF">SK128_024635</name>
</gene>
<accession>A0AAN8ZY19</accession>
<dbReference type="EC" id="3.1.4.11" evidence="3"/>
<dbReference type="InterPro" id="IPR017946">
    <property type="entry name" value="PLC-like_Pdiesterase_TIM-brl"/>
</dbReference>
<feature type="region of interest" description="Disordered" evidence="1">
    <location>
        <begin position="76"/>
        <end position="139"/>
    </location>
</feature>
<evidence type="ECO:0000259" key="2">
    <source>
        <dbReference type="SMART" id="SM00148"/>
    </source>
</evidence>
<dbReference type="Proteomes" id="UP001381693">
    <property type="component" value="Unassembled WGS sequence"/>
</dbReference>
<feature type="compositionally biased region" description="Basic residues" evidence="1">
    <location>
        <begin position="76"/>
        <end position="89"/>
    </location>
</feature>
<dbReference type="PROSITE" id="PS50007">
    <property type="entry name" value="PIPLC_X_DOMAIN"/>
    <property type="match status" value="1"/>
</dbReference>
<dbReference type="PANTHER" id="PTHR10336">
    <property type="entry name" value="PHOSPHOINOSITIDE-SPECIFIC PHOSPHOLIPASE C FAMILY PROTEIN"/>
    <property type="match status" value="1"/>
</dbReference>
<keyword evidence="4" id="KW-1185">Reference proteome</keyword>
<dbReference type="PANTHER" id="PTHR10336:SF149">
    <property type="entry name" value="1-PHOSPHATIDYLINOSITOL 4,5-BISPHOSPHATE PHOSPHODIESTERASE CLASSES I AND II"/>
    <property type="match status" value="1"/>
</dbReference>
<dbReference type="Gene3D" id="3.20.20.190">
    <property type="entry name" value="Phosphatidylinositol (PI) phosphodiesterase"/>
    <property type="match status" value="1"/>
</dbReference>
<feature type="non-terminal residue" evidence="3">
    <location>
        <position position="139"/>
    </location>
</feature>
<evidence type="ECO:0000313" key="4">
    <source>
        <dbReference type="Proteomes" id="UP001381693"/>
    </source>
</evidence>
<dbReference type="GO" id="GO:0004435">
    <property type="term" value="F:phosphatidylinositol-4,5-bisphosphate phospholipase C activity"/>
    <property type="evidence" value="ECO:0007669"/>
    <property type="project" value="UniProtKB-EC"/>
</dbReference>
<dbReference type="InterPro" id="IPR001192">
    <property type="entry name" value="PI-PLC_fam"/>
</dbReference>
<dbReference type="EMBL" id="JAXCGZ010018013">
    <property type="protein sequence ID" value="KAK7067584.1"/>
    <property type="molecule type" value="Genomic_DNA"/>
</dbReference>
<dbReference type="GO" id="GO:0046488">
    <property type="term" value="P:phosphatidylinositol metabolic process"/>
    <property type="evidence" value="ECO:0007669"/>
    <property type="project" value="TreeGrafter"/>
</dbReference>
<evidence type="ECO:0000313" key="3">
    <source>
        <dbReference type="EMBL" id="KAK7067584.1"/>
    </source>
</evidence>
<comment type="caution">
    <text evidence="3">The sequence shown here is derived from an EMBL/GenBank/DDBJ whole genome shotgun (WGS) entry which is preliminary data.</text>
</comment>
<protein>
    <submittedName>
        <fullName evidence="3">1-phosphatidylinositol 4,5-bisphosphate phosphodiesterase beta-4</fullName>
        <ecNumber evidence="3">3.1.4.11</ecNumber>
    </submittedName>
</protein>
<dbReference type="InterPro" id="IPR000909">
    <property type="entry name" value="PLipase_C_PInositol-sp_X_dom"/>
</dbReference>
<sequence length="139" mass="15777">EVIECIAESAFKTSEWPVILSFENHCNPRQQAKIAGYCREFFGDMLLDVPLDNYKLEAGNPLPPPSALKRKIIIKNKKHRTHHHHHKKGTQGDSQFHVDLNQTGEARPTEMQGNGEIPRPPLEKEGSRESSEEENEVAN</sequence>
<dbReference type="SUPFAM" id="SSF51695">
    <property type="entry name" value="PLC-like phosphodiesterases"/>
    <property type="match status" value="1"/>
</dbReference>
<dbReference type="GO" id="GO:0048015">
    <property type="term" value="P:phosphatidylinositol-mediated signaling"/>
    <property type="evidence" value="ECO:0007669"/>
    <property type="project" value="TreeGrafter"/>
</dbReference>
<dbReference type="Pfam" id="PF00388">
    <property type="entry name" value="PI-PLC-X"/>
    <property type="match status" value="1"/>
</dbReference>